<name>A0A6J4IIC5_9ACTN</name>
<feature type="region of interest" description="Disordered" evidence="1">
    <location>
        <begin position="38"/>
        <end position="158"/>
    </location>
</feature>
<feature type="non-terminal residue" evidence="2">
    <location>
        <position position="1"/>
    </location>
</feature>
<feature type="compositionally biased region" description="Basic and acidic residues" evidence="1">
    <location>
        <begin position="232"/>
        <end position="241"/>
    </location>
</feature>
<dbReference type="AlphaFoldDB" id="A0A6J4IIC5"/>
<dbReference type="EMBL" id="CADCTN010000151">
    <property type="protein sequence ID" value="CAA9251302.1"/>
    <property type="molecule type" value="Genomic_DNA"/>
</dbReference>
<feature type="non-terminal residue" evidence="2">
    <location>
        <position position="241"/>
    </location>
</feature>
<protein>
    <submittedName>
        <fullName evidence="2">Aquaporin Z</fullName>
    </submittedName>
</protein>
<feature type="region of interest" description="Disordered" evidence="1">
    <location>
        <begin position="1"/>
        <end position="22"/>
    </location>
</feature>
<feature type="compositionally biased region" description="Basic residues" evidence="1">
    <location>
        <begin position="73"/>
        <end position="83"/>
    </location>
</feature>
<proteinExistence type="predicted"/>
<organism evidence="2">
    <name type="scientific">uncultured Blastococcus sp</name>
    <dbReference type="NCBI Taxonomy" id="217144"/>
    <lineage>
        <taxon>Bacteria</taxon>
        <taxon>Bacillati</taxon>
        <taxon>Actinomycetota</taxon>
        <taxon>Actinomycetes</taxon>
        <taxon>Geodermatophilales</taxon>
        <taxon>Geodermatophilaceae</taxon>
        <taxon>Blastococcus</taxon>
        <taxon>environmental samples</taxon>
    </lineage>
</organism>
<gene>
    <name evidence="2" type="ORF">AVDCRST_MAG52-2088</name>
</gene>
<feature type="compositionally biased region" description="Basic and acidic residues" evidence="1">
    <location>
        <begin position="138"/>
        <end position="155"/>
    </location>
</feature>
<feature type="region of interest" description="Disordered" evidence="1">
    <location>
        <begin position="205"/>
        <end position="241"/>
    </location>
</feature>
<evidence type="ECO:0000313" key="2">
    <source>
        <dbReference type="EMBL" id="CAA9251302.1"/>
    </source>
</evidence>
<accession>A0A6J4IIC5</accession>
<sequence length="241" mass="27475">APDPAGPPGARRVPRLGRARRRRHRLRYRRLAAVPGRHRTAVAGERAGHRCRTGRADPRLRSGLRRALQPGGHARRPQPRRRVHEAGRRLPPRAAGRRRARRDGGQPHVRPPSGEHLHPRALRRRPLALRGAGHLRTGRPDLRTRPGRPRRDGAVRRRRLHHRGLLLELQHLVRQPDDRRRADAVGHLRRDRAVLGAHVRADAACRGGGRRRRGPRALPGDHRERRRHPGAARRDQHDGPL</sequence>
<feature type="compositionally biased region" description="Basic residues" evidence="1">
    <location>
        <begin position="12"/>
        <end position="22"/>
    </location>
</feature>
<evidence type="ECO:0000256" key="1">
    <source>
        <dbReference type="SAM" id="MobiDB-lite"/>
    </source>
</evidence>
<reference evidence="2" key="1">
    <citation type="submission" date="2020-02" db="EMBL/GenBank/DDBJ databases">
        <authorList>
            <person name="Meier V. D."/>
        </authorList>
    </citation>
    <scope>NUCLEOTIDE SEQUENCE</scope>
    <source>
        <strain evidence="2">AVDCRST_MAG52</strain>
    </source>
</reference>